<dbReference type="Proteomes" id="UP000278807">
    <property type="component" value="Unassembled WGS sequence"/>
</dbReference>
<evidence type="ECO:0000313" key="3">
    <source>
        <dbReference type="Proteomes" id="UP000278807"/>
    </source>
</evidence>
<evidence type="ECO:0000256" key="1">
    <source>
        <dbReference type="SAM" id="MobiDB-lite"/>
    </source>
</evidence>
<name>A0A0R3TZ75_RODNA</name>
<proteinExistence type="predicted"/>
<reference evidence="2 3" key="2">
    <citation type="submission" date="2018-11" db="EMBL/GenBank/DDBJ databases">
        <authorList>
            <consortium name="Pathogen Informatics"/>
        </authorList>
    </citation>
    <scope>NUCLEOTIDE SEQUENCE [LARGE SCALE GENOMIC DNA]</scope>
</reference>
<sequence length="102" mass="11431">MALRRKPRNEYVENQRILHQEYANSAIKPVVIGSTVGLNLSGGNSYGPGVKCARGRQVKDIPSSNRGRSPSMRARHPPHTSPNIKFPAEDFGSRRSRYRDND</sequence>
<dbReference type="EMBL" id="UZAE01015041">
    <property type="protein sequence ID" value="VDO15081.1"/>
    <property type="molecule type" value="Genomic_DNA"/>
</dbReference>
<protein>
    <submittedName>
        <fullName evidence="2 4">Uncharacterized protein</fullName>
    </submittedName>
</protein>
<dbReference type="AlphaFoldDB" id="A0A0R3TZ75"/>
<accession>A0A0R3TZ75</accession>
<dbReference type="WBParaSite" id="HNAJ_0001317401-mRNA-1">
    <property type="protein sequence ID" value="HNAJ_0001317401-mRNA-1"/>
    <property type="gene ID" value="HNAJ_0001317401"/>
</dbReference>
<evidence type="ECO:0000313" key="2">
    <source>
        <dbReference type="EMBL" id="VDO15081.1"/>
    </source>
</evidence>
<evidence type="ECO:0000313" key="4">
    <source>
        <dbReference type="WBParaSite" id="HNAJ_0001317401-mRNA-1"/>
    </source>
</evidence>
<organism evidence="4">
    <name type="scientific">Rodentolepis nana</name>
    <name type="common">Dwarf tapeworm</name>
    <name type="synonym">Hymenolepis nana</name>
    <dbReference type="NCBI Taxonomy" id="102285"/>
    <lineage>
        <taxon>Eukaryota</taxon>
        <taxon>Metazoa</taxon>
        <taxon>Spiralia</taxon>
        <taxon>Lophotrochozoa</taxon>
        <taxon>Platyhelminthes</taxon>
        <taxon>Cestoda</taxon>
        <taxon>Eucestoda</taxon>
        <taxon>Cyclophyllidea</taxon>
        <taxon>Hymenolepididae</taxon>
        <taxon>Rodentolepis</taxon>
    </lineage>
</organism>
<feature type="compositionally biased region" description="Basic and acidic residues" evidence="1">
    <location>
        <begin position="87"/>
        <end position="102"/>
    </location>
</feature>
<dbReference type="OrthoDB" id="1917198at2759"/>
<reference evidence="4" key="1">
    <citation type="submission" date="2017-02" db="UniProtKB">
        <authorList>
            <consortium name="WormBaseParasite"/>
        </authorList>
    </citation>
    <scope>IDENTIFICATION</scope>
</reference>
<gene>
    <name evidence="2" type="ORF">HNAJ_LOCUS13148</name>
</gene>
<feature type="region of interest" description="Disordered" evidence="1">
    <location>
        <begin position="39"/>
        <end position="102"/>
    </location>
</feature>
<keyword evidence="3" id="KW-1185">Reference proteome</keyword>